<dbReference type="EMBL" id="ACDE02000019">
    <property type="protein sequence ID" value="EEO40350.1"/>
    <property type="molecule type" value="Genomic_DNA"/>
</dbReference>
<evidence type="ECO:0000256" key="2">
    <source>
        <dbReference type="ARBA" id="ARBA00022448"/>
    </source>
</evidence>
<feature type="transmembrane region" description="Helical" evidence="7">
    <location>
        <begin position="249"/>
        <end position="268"/>
    </location>
</feature>
<evidence type="ECO:0000256" key="7">
    <source>
        <dbReference type="RuleBase" id="RU363032"/>
    </source>
</evidence>
<dbReference type="RefSeq" id="WP_008796943.1">
    <property type="nucleotide sequence ID" value="NZ_KQ235737.1"/>
</dbReference>
<dbReference type="PANTHER" id="PTHR43386:SF23">
    <property type="entry name" value="ABC TRANSPORTER"/>
    <property type="match status" value="1"/>
</dbReference>
<dbReference type="InterPro" id="IPR000515">
    <property type="entry name" value="MetI-like"/>
</dbReference>
<evidence type="ECO:0000256" key="4">
    <source>
        <dbReference type="ARBA" id="ARBA00022692"/>
    </source>
</evidence>
<keyword evidence="6 7" id="KW-0472">Membrane</keyword>
<dbReference type="GO" id="GO:0055085">
    <property type="term" value="P:transmembrane transport"/>
    <property type="evidence" value="ECO:0007669"/>
    <property type="project" value="InterPro"/>
</dbReference>
<dbReference type="CDD" id="cd06261">
    <property type="entry name" value="TM_PBP2"/>
    <property type="match status" value="1"/>
</dbReference>
<comment type="similarity">
    <text evidence="7">Belongs to the binding-protein-dependent transport system permease family.</text>
</comment>
<evidence type="ECO:0000313" key="10">
    <source>
        <dbReference type="Proteomes" id="UP000004925"/>
    </source>
</evidence>
<dbReference type="InterPro" id="IPR050366">
    <property type="entry name" value="BP-dependent_transpt_permease"/>
</dbReference>
<dbReference type="GO" id="GO:0005886">
    <property type="term" value="C:plasma membrane"/>
    <property type="evidence" value="ECO:0007669"/>
    <property type="project" value="UniProtKB-SubCell"/>
</dbReference>
<feature type="domain" description="ABC transmembrane type-1" evidence="8">
    <location>
        <begin position="82"/>
        <end position="272"/>
    </location>
</feature>
<accession>A0A0M1VUK6</accession>
<evidence type="ECO:0000313" key="9">
    <source>
        <dbReference type="EMBL" id="EEO40350.1"/>
    </source>
</evidence>
<dbReference type="PROSITE" id="PS50928">
    <property type="entry name" value="ABC_TM1"/>
    <property type="match status" value="1"/>
</dbReference>
<evidence type="ECO:0000256" key="1">
    <source>
        <dbReference type="ARBA" id="ARBA00004651"/>
    </source>
</evidence>
<dbReference type="eggNOG" id="COG1173">
    <property type="taxonomic scope" value="Bacteria"/>
</dbReference>
<dbReference type="HOGENOM" id="CLU_028518_5_4_0"/>
<keyword evidence="4 7" id="KW-0812">Transmembrane</keyword>
<evidence type="ECO:0000256" key="3">
    <source>
        <dbReference type="ARBA" id="ARBA00022475"/>
    </source>
</evidence>
<dbReference type="AlphaFoldDB" id="A0A0M1VUK6"/>
<organism evidence="9 10">
    <name type="scientific">Fusobacterium vincentii 4_1_13</name>
    <dbReference type="NCBI Taxonomy" id="469606"/>
    <lineage>
        <taxon>Bacteria</taxon>
        <taxon>Fusobacteriati</taxon>
        <taxon>Fusobacteriota</taxon>
        <taxon>Fusobacteriia</taxon>
        <taxon>Fusobacteriales</taxon>
        <taxon>Fusobacteriaceae</taxon>
        <taxon>Fusobacterium</taxon>
    </lineage>
</organism>
<evidence type="ECO:0000259" key="8">
    <source>
        <dbReference type="PROSITE" id="PS50928"/>
    </source>
</evidence>
<feature type="transmembrane region" description="Helical" evidence="7">
    <location>
        <begin position="203"/>
        <end position="229"/>
    </location>
</feature>
<proteinExistence type="inferred from homology"/>
<dbReference type="PANTHER" id="PTHR43386">
    <property type="entry name" value="OLIGOPEPTIDE TRANSPORT SYSTEM PERMEASE PROTEIN APPC"/>
    <property type="match status" value="1"/>
</dbReference>
<evidence type="ECO:0000256" key="6">
    <source>
        <dbReference type="ARBA" id="ARBA00023136"/>
    </source>
</evidence>
<gene>
    <name evidence="9" type="ORF">FSCG_01063</name>
</gene>
<dbReference type="Proteomes" id="UP000004925">
    <property type="component" value="Unassembled WGS sequence"/>
</dbReference>
<keyword evidence="3" id="KW-1003">Cell membrane</keyword>
<evidence type="ECO:0000256" key="5">
    <source>
        <dbReference type="ARBA" id="ARBA00022989"/>
    </source>
</evidence>
<protein>
    <recommendedName>
        <fullName evidence="8">ABC transmembrane type-1 domain-containing protein</fullName>
    </recommendedName>
</protein>
<comment type="subcellular location">
    <subcellularLocation>
        <location evidence="1 7">Cell membrane</location>
        <topology evidence="1 7">Multi-pass membrane protein</topology>
    </subcellularLocation>
</comment>
<dbReference type="Pfam" id="PF00528">
    <property type="entry name" value="BPD_transp_1"/>
    <property type="match status" value="1"/>
</dbReference>
<feature type="transmembrane region" description="Helical" evidence="7">
    <location>
        <begin position="23"/>
        <end position="42"/>
    </location>
</feature>
<sequence>MIDNVLLQKKSNYKKLNLRQKTLLYLVVSVVFLLIILIWGGFMDKNSYGVDFTVRNNPPSLKHIFGTDWMGRDMLTRTIKGLSTSLIIGVVASLVSCIFAVIIGSACAIFGKKIDKFFLWLIDLFQGMPHLILLVLISILTGKGTVGILVGVALTHWTTLSRIIRAEILSIKGEPYIVIAKKLGTSNVKIASKHILPHIIPQFIVGAVLLFPHAILHEAGITFLGFGLPPEEPAIGVILSESMRYITSGYWWLAFFPGLALMLMVFAFDAIGHNLEKIINPNTGQE</sequence>
<dbReference type="InterPro" id="IPR035906">
    <property type="entry name" value="MetI-like_sf"/>
</dbReference>
<keyword evidence="2 7" id="KW-0813">Transport</keyword>
<reference evidence="9 10" key="1">
    <citation type="submission" date="2011-10" db="EMBL/GenBank/DDBJ databases">
        <title>The Genome Sequence of Fusobacterium sp. 4_1_13.</title>
        <authorList>
            <consortium name="The Broad Institute Genome Sequencing Platform"/>
            <person name="Earl A."/>
            <person name="Ward D."/>
            <person name="Feldgarden M."/>
            <person name="Gevers D."/>
            <person name="Strauss J."/>
            <person name="Ambrose C."/>
            <person name="Allen-Vercoe E."/>
            <person name="Young S.K."/>
            <person name="Zeng Q."/>
            <person name="Gargeya S."/>
            <person name="Fitzgerald M."/>
            <person name="Haas B."/>
            <person name="Abouelleil A."/>
            <person name="Alvarado L."/>
            <person name="Arachchi H.M."/>
            <person name="Berlin A."/>
            <person name="Brown A."/>
            <person name="Chapman S.B."/>
            <person name="Chen Z."/>
            <person name="Dunbar C."/>
            <person name="Freedman E."/>
            <person name="Gearin G."/>
            <person name="Goldberg J."/>
            <person name="Griggs A."/>
            <person name="Gujja S."/>
            <person name="Heiman D."/>
            <person name="Howarth C."/>
            <person name="Larson L."/>
            <person name="Lui A."/>
            <person name="MacDonald P.J."/>
            <person name="Montmayeur A."/>
            <person name="Murphy C."/>
            <person name="Neiman D."/>
            <person name="Pearson M."/>
            <person name="Priest M."/>
            <person name="Roberts A."/>
            <person name="Saif S."/>
            <person name="Shea T."/>
            <person name="Shenoy N."/>
            <person name="Sisk P."/>
            <person name="Stolte C."/>
            <person name="Sykes S."/>
            <person name="Wortman J."/>
            <person name="Nusbaum C."/>
            <person name="Birren B."/>
        </authorList>
    </citation>
    <scope>NUCLEOTIDE SEQUENCE [LARGE SCALE GENOMIC DNA]</scope>
    <source>
        <strain evidence="9 10">4_1_13</strain>
    </source>
</reference>
<dbReference type="Gene3D" id="1.10.3720.10">
    <property type="entry name" value="MetI-like"/>
    <property type="match status" value="1"/>
</dbReference>
<keyword evidence="5 7" id="KW-1133">Transmembrane helix</keyword>
<feature type="transmembrane region" description="Helical" evidence="7">
    <location>
        <begin position="86"/>
        <end position="110"/>
    </location>
</feature>
<dbReference type="SUPFAM" id="SSF161098">
    <property type="entry name" value="MetI-like"/>
    <property type="match status" value="1"/>
</dbReference>
<name>A0A0M1VUK6_FUSVC</name>
<comment type="caution">
    <text evidence="9">The sequence shown here is derived from an EMBL/GenBank/DDBJ whole genome shotgun (WGS) entry which is preliminary data.</text>
</comment>